<accession>A0A919VEP4</accession>
<protein>
    <submittedName>
        <fullName evidence="1">Uncharacterized protein</fullName>
    </submittedName>
</protein>
<gene>
    <name evidence="1" type="ORF">CPJCM30710_20500</name>
</gene>
<dbReference type="AlphaFoldDB" id="A0A919VEP4"/>
<dbReference type="EMBL" id="BOPZ01000016">
    <property type="protein sequence ID" value="GIM29384.1"/>
    <property type="molecule type" value="Genomic_DNA"/>
</dbReference>
<evidence type="ECO:0000313" key="1">
    <source>
        <dbReference type="EMBL" id="GIM29384.1"/>
    </source>
</evidence>
<comment type="caution">
    <text evidence="1">The sequence shown here is derived from an EMBL/GenBank/DDBJ whole genome shotgun (WGS) entry which is preliminary data.</text>
</comment>
<sequence length="97" mass="11125">MRVLNPQLKAVRKLGIDIKISNGFREFMVSFDKEGLTYADLLSYNVNTKVYSMIRNCCAAIPLTVLETGRSEEEDKEINELIDKILEEIGEEIRKTI</sequence>
<proteinExistence type="predicted"/>
<keyword evidence="2" id="KW-1185">Reference proteome</keyword>
<dbReference type="Proteomes" id="UP000679179">
    <property type="component" value="Unassembled WGS sequence"/>
</dbReference>
<organism evidence="1 2">
    <name type="scientific">Clostridium polyendosporum</name>
    <dbReference type="NCBI Taxonomy" id="69208"/>
    <lineage>
        <taxon>Bacteria</taxon>
        <taxon>Bacillati</taxon>
        <taxon>Bacillota</taxon>
        <taxon>Clostridia</taxon>
        <taxon>Eubacteriales</taxon>
        <taxon>Clostridiaceae</taxon>
        <taxon>Clostridium</taxon>
    </lineage>
</organism>
<evidence type="ECO:0000313" key="2">
    <source>
        <dbReference type="Proteomes" id="UP000679179"/>
    </source>
</evidence>
<reference evidence="1" key="1">
    <citation type="submission" date="2021-03" db="EMBL/GenBank/DDBJ databases">
        <title>Taxonomic study of Clostridium polyendosporum from meadow-gley soil under rice.</title>
        <authorList>
            <person name="Kobayashi H."/>
            <person name="Tanizawa Y."/>
            <person name="Yagura M."/>
        </authorList>
    </citation>
    <scope>NUCLEOTIDE SEQUENCE</scope>
    <source>
        <strain evidence="1">JCM 30710</strain>
    </source>
</reference>
<dbReference type="RefSeq" id="WP_212904081.1">
    <property type="nucleotide sequence ID" value="NZ_BOPZ01000016.1"/>
</dbReference>
<name>A0A919VEP4_9CLOT</name>